<comment type="caution">
    <text evidence="2">The sequence shown here is derived from an EMBL/GenBank/DDBJ whole genome shotgun (WGS) entry which is preliminary data.</text>
</comment>
<sequence length="528" mass="58405">MSTNRNDISQINNYLKGKLDARAMYELERNTQDDPFLMDALDGFEIIGTDQSANLDELKTRLANRVVKKKERNVLLWRVLPIAACLLLLIGGYWLFETPTQQPIHNFSNVKHQTPVIKNQVKTSAPGLIKKPVDSVEHLAKNHPAYIQSSSKTEIKPIDTNNSGPAKNNLVAVREVGGDVKSALKNRSLQELEKAQVKQDYAYQSASINQTKGVYGNANLHKGKDTNAARYLNTNLAVARSSKNPRINGDDYFGKVQAKIPPDSVIRGYVKINRPKNDSYIITSKEVQDNPVGTQEQLLQGKVAGLNIQNNIGAPGMRGSVNIKGLSAAPDLSDHLISGKITDTAGKPLAGVTIHGANAATTTTDANGRYHVLVNRDTAMLVTGLGYQAQNIMVKPGQSKLDVKLKPGSQALAEVSIRGYVKRTRDQTTGASYIITGKECKENLRFKKRFFSKIAIAERYVTEHANGDSVTTVRDGRFLRALKFIAKRAPTTITADKTAYGYADLKVFAQNKERWLHWYEFNKCNNLK</sequence>
<dbReference type="InterPro" id="IPR008969">
    <property type="entry name" value="CarboxyPept-like_regulatory"/>
</dbReference>
<evidence type="ECO:0000313" key="2">
    <source>
        <dbReference type="EMBL" id="MFD2872973.1"/>
    </source>
</evidence>
<accession>A0ABW5YCA6</accession>
<gene>
    <name evidence="2" type="ORF">ACFS5N_10875</name>
</gene>
<proteinExistence type="predicted"/>
<dbReference type="Pfam" id="PF13715">
    <property type="entry name" value="CarbopepD_reg_2"/>
    <property type="match status" value="1"/>
</dbReference>
<protein>
    <submittedName>
        <fullName evidence="2">Carboxypeptidase-like regulatory domain-containing protein</fullName>
    </submittedName>
</protein>
<keyword evidence="1" id="KW-0472">Membrane</keyword>
<dbReference type="EMBL" id="JBHUPD010000002">
    <property type="protein sequence ID" value="MFD2872973.1"/>
    <property type="molecule type" value="Genomic_DNA"/>
</dbReference>
<keyword evidence="1" id="KW-1133">Transmembrane helix</keyword>
<name>A0ABW5YCA6_9SPHI</name>
<dbReference type="SUPFAM" id="SSF49464">
    <property type="entry name" value="Carboxypeptidase regulatory domain-like"/>
    <property type="match status" value="1"/>
</dbReference>
<organism evidence="2 3">
    <name type="scientific">Mucilaginibacter ximonensis</name>
    <dbReference type="NCBI Taxonomy" id="538021"/>
    <lineage>
        <taxon>Bacteria</taxon>
        <taxon>Pseudomonadati</taxon>
        <taxon>Bacteroidota</taxon>
        <taxon>Sphingobacteriia</taxon>
        <taxon>Sphingobacteriales</taxon>
        <taxon>Sphingobacteriaceae</taxon>
        <taxon>Mucilaginibacter</taxon>
    </lineage>
</organism>
<dbReference type="Proteomes" id="UP001597557">
    <property type="component" value="Unassembled WGS sequence"/>
</dbReference>
<dbReference type="RefSeq" id="WP_377185228.1">
    <property type="nucleotide sequence ID" value="NZ_JBHUPD010000002.1"/>
</dbReference>
<reference evidence="3" key="1">
    <citation type="journal article" date="2019" name="Int. J. Syst. Evol. Microbiol.">
        <title>The Global Catalogue of Microorganisms (GCM) 10K type strain sequencing project: providing services to taxonomists for standard genome sequencing and annotation.</title>
        <authorList>
            <consortium name="The Broad Institute Genomics Platform"/>
            <consortium name="The Broad Institute Genome Sequencing Center for Infectious Disease"/>
            <person name="Wu L."/>
            <person name="Ma J."/>
        </authorList>
    </citation>
    <scope>NUCLEOTIDE SEQUENCE [LARGE SCALE GENOMIC DNA]</scope>
    <source>
        <strain evidence="3">KCTC 22437</strain>
    </source>
</reference>
<keyword evidence="3" id="KW-1185">Reference proteome</keyword>
<dbReference type="Gene3D" id="2.60.40.1120">
    <property type="entry name" value="Carboxypeptidase-like, regulatory domain"/>
    <property type="match status" value="1"/>
</dbReference>
<feature type="transmembrane region" description="Helical" evidence="1">
    <location>
        <begin position="75"/>
        <end position="96"/>
    </location>
</feature>
<evidence type="ECO:0000313" key="3">
    <source>
        <dbReference type="Proteomes" id="UP001597557"/>
    </source>
</evidence>
<evidence type="ECO:0000256" key="1">
    <source>
        <dbReference type="SAM" id="Phobius"/>
    </source>
</evidence>
<keyword evidence="1" id="KW-0812">Transmembrane</keyword>